<accession>A0ABD3NTZ0</accession>
<sequence length="211" mass="22109">MVLECGPSSLLLFPPCRPTMKLSLPSILLLYLVTISKGEGSGTGPIAISEAAPTEVPVEVTTEDAPDGDAGKECAADDCGAAAAASSIEDAASSTEGAASSSTEGVSPEEEGPSCPSRPHVIRCAAKYLDTNQNGVLERSELESVMQTVPWLLRGLLNIFGSVDSIMKKCDADGDGSITIDVDMEETKETCLATCFKRKAIKKLFFPDCTE</sequence>
<dbReference type="CDD" id="cd00051">
    <property type="entry name" value="EFh"/>
    <property type="match status" value="1"/>
</dbReference>
<reference evidence="4 5" key="1">
    <citation type="submission" date="2024-10" db="EMBL/GenBank/DDBJ databases">
        <title>Updated reference genomes for cyclostephanoid diatoms.</title>
        <authorList>
            <person name="Roberts W.R."/>
            <person name="Alverson A.J."/>
        </authorList>
    </citation>
    <scope>NUCLEOTIDE SEQUENCE [LARGE SCALE GENOMIC DNA]</scope>
    <source>
        <strain evidence="4 5">AJA010-31</strain>
    </source>
</reference>
<comment type="caution">
    <text evidence="4">The sequence shown here is derived from an EMBL/GenBank/DDBJ whole genome shotgun (WGS) entry which is preliminary data.</text>
</comment>
<keyword evidence="5" id="KW-1185">Reference proteome</keyword>
<dbReference type="PROSITE" id="PS00018">
    <property type="entry name" value="EF_HAND_1"/>
    <property type="match status" value="1"/>
</dbReference>
<dbReference type="EMBL" id="JALLPJ020000962">
    <property type="protein sequence ID" value="KAL3778951.1"/>
    <property type="molecule type" value="Genomic_DNA"/>
</dbReference>
<feature type="compositionally biased region" description="Low complexity" evidence="2">
    <location>
        <begin position="90"/>
        <end position="105"/>
    </location>
</feature>
<evidence type="ECO:0000256" key="1">
    <source>
        <dbReference type="ARBA" id="ARBA00022837"/>
    </source>
</evidence>
<organism evidence="4 5">
    <name type="scientific">Cyclotella atomus</name>
    <dbReference type="NCBI Taxonomy" id="382360"/>
    <lineage>
        <taxon>Eukaryota</taxon>
        <taxon>Sar</taxon>
        <taxon>Stramenopiles</taxon>
        <taxon>Ochrophyta</taxon>
        <taxon>Bacillariophyta</taxon>
        <taxon>Coscinodiscophyceae</taxon>
        <taxon>Thalassiosirophycidae</taxon>
        <taxon>Stephanodiscales</taxon>
        <taxon>Stephanodiscaceae</taxon>
        <taxon>Cyclotella</taxon>
    </lineage>
</organism>
<dbReference type="Proteomes" id="UP001530400">
    <property type="component" value="Unassembled WGS sequence"/>
</dbReference>
<keyword evidence="1" id="KW-0106">Calcium</keyword>
<gene>
    <name evidence="4" type="ORF">ACHAWO_013648</name>
</gene>
<dbReference type="InterPro" id="IPR011992">
    <property type="entry name" value="EF-hand-dom_pair"/>
</dbReference>
<dbReference type="InterPro" id="IPR018247">
    <property type="entry name" value="EF_Hand_1_Ca_BS"/>
</dbReference>
<dbReference type="AlphaFoldDB" id="A0ABD3NTZ0"/>
<feature type="region of interest" description="Disordered" evidence="2">
    <location>
        <begin position="90"/>
        <end position="117"/>
    </location>
</feature>
<evidence type="ECO:0000256" key="2">
    <source>
        <dbReference type="SAM" id="MobiDB-lite"/>
    </source>
</evidence>
<proteinExistence type="predicted"/>
<name>A0ABD3NTZ0_9STRA</name>
<feature type="domain" description="EF-hand" evidence="3">
    <location>
        <begin position="117"/>
        <end position="152"/>
    </location>
</feature>
<dbReference type="Gene3D" id="1.10.238.10">
    <property type="entry name" value="EF-hand"/>
    <property type="match status" value="1"/>
</dbReference>
<dbReference type="PROSITE" id="PS50222">
    <property type="entry name" value="EF_HAND_2"/>
    <property type="match status" value="1"/>
</dbReference>
<feature type="region of interest" description="Disordered" evidence="2">
    <location>
        <begin position="46"/>
        <end position="73"/>
    </location>
</feature>
<evidence type="ECO:0000259" key="3">
    <source>
        <dbReference type="PROSITE" id="PS50222"/>
    </source>
</evidence>
<dbReference type="InterPro" id="IPR002048">
    <property type="entry name" value="EF_hand_dom"/>
</dbReference>
<evidence type="ECO:0000313" key="5">
    <source>
        <dbReference type="Proteomes" id="UP001530400"/>
    </source>
</evidence>
<evidence type="ECO:0000313" key="4">
    <source>
        <dbReference type="EMBL" id="KAL3778951.1"/>
    </source>
</evidence>
<dbReference type="SUPFAM" id="SSF47473">
    <property type="entry name" value="EF-hand"/>
    <property type="match status" value="1"/>
</dbReference>
<protein>
    <recommendedName>
        <fullName evidence="3">EF-hand domain-containing protein</fullName>
    </recommendedName>
</protein>